<organism evidence="7 8">
    <name type="scientific">Mycolicibacterium mucogenicum</name>
    <name type="common">Mycobacterium mucogenicum</name>
    <dbReference type="NCBI Taxonomy" id="56689"/>
    <lineage>
        <taxon>Bacteria</taxon>
        <taxon>Bacillati</taxon>
        <taxon>Actinomycetota</taxon>
        <taxon>Actinomycetes</taxon>
        <taxon>Mycobacteriales</taxon>
        <taxon>Mycobacteriaceae</taxon>
        <taxon>Mycolicibacterium</taxon>
    </lineage>
</organism>
<feature type="transmembrane region" description="Helical" evidence="5">
    <location>
        <begin position="141"/>
        <end position="161"/>
    </location>
</feature>
<evidence type="ECO:0000256" key="4">
    <source>
        <dbReference type="ARBA" id="ARBA00023136"/>
    </source>
</evidence>
<keyword evidence="2 5" id="KW-0812">Transmembrane</keyword>
<dbReference type="PRINTS" id="PR01036">
    <property type="entry name" value="TCRTETB"/>
</dbReference>
<evidence type="ECO:0000256" key="2">
    <source>
        <dbReference type="ARBA" id="ARBA00022692"/>
    </source>
</evidence>
<dbReference type="SUPFAM" id="SSF103473">
    <property type="entry name" value="MFS general substrate transporter"/>
    <property type="match status" value="1"/>
</dbReference>
<keyword evidence="4 5" id="KW-0472">Membrane</keyword>
<dbReference type="OrthoDB" id="9781469at2"/>
<feature type="transmembrane region" description="Helical" evidence="5">
    <location>
        <begin position="173"/>
        <end position="193"/>
    </location>
</feature>
<reference evidence="7 8" key="1">
    <citation type="submission" date="2016-06" db="EMBL/GenBank/DDBJ databases">
        <authorList>
            <person name="Kjaerup R.B."/>
            <person name="Dalgaard T.S."/>
            <person name="Juul-Madsen H.R."/>
        </authorList>
    </citation>
    <scope>NUCLEOTIDE SEQUENCE [LARGE SCALE GENOMIC DNA]</scope>
    <source>
        <strain evidence="7 8">1127319.6</strain>
    </source>
</reference>
<feature type="domain" description="Major facilitator superfamily (MFS) profile" evidence="6">
    <location>
        <begin position="17"/>
        <end position="500"/>
    </location>
</feature>
<accession>A0A1A3GL40</accession>
<dbReference type="GO" id="GO:0005886">
    <property type="term" value="C:plasma membrane"/>
    <property type="evidence" value="ECO:0007669"/>
    <property type="project" value="UniProtKB-SubCell"/>
</dbReference>
<feature type="transmembrane region" description="Helical" evidence="5">
    <location>
        <begin position="308"/>
        <end position="329"/>
    </location>
</feature>
<sequence>MTIEQSPTRPARRKAGILAAVYVAVLAINIDVTIVNVALPSIATQLHADTRGLQWVVDGYTLTFAALVLAAGSLSDRYGRRPALLIGLLGFAVTSGVGAASTSTEALVAARFGMGVFAALIFPTTLSIITNTFDDRRQRAAALGGWGAVVGVGVAAGPVTGGLLLEHFSWSSVFWALIPLALLAAVLGFFLVPESRDPGVPPLDIRGLVTSTALLGVLVYTIIEAPARGWHSPATLSGFVAAAALTLAFVTIEQAAEHPMLDVRLFTDRRFSAASASVAVTFFALSGFIFLITQYFQVLRGFSPFSTGARILPVAGSIAIGSIAGGLLAPRIGTRVVVVSGLASFGTAMAWIAGSIDTATPYWATIVAQMVLMGLGIGLVSTPATESIMLVLPPARAGIGSAVNDATRELGATLGVAIVGSLFSSIFSDRLADSAFAVTGKAEEAGDSVPTAFGIATANPELLAAVQHSFLSGITAACAVVAALCYAAAAAGVFALPGRRFQPPVIATSTSDESEPRASVAQQA</sequence>
<dbReference type="Gene3D" id="1.20.1250.20">
    <property type="entry name" value="MFS general substrate transporter like domains"/>
    <property type="match status" value="1"/>
</dbReference>
<feature type="transmembrane region" description="Helical" evidence="5">
    <location>
        <begin position="410"/>
        <end position="427"/>
    </location>
</feature>
<dbReference type="InterPro" id="IPR020846">
    <property type="entry name" value="MFS_dom"/>
</dbReference>
<evidence type="ECO:0000313" key="8">
    <source>
        <dbReference type="Proteomes" id="UP000093898"/>
    </source>
</evidence>
<feature type="transmembrane region" description="Helical" evidence="5">
    <location>
        <begin position="52"/>
        <end position="71"/>
    </location>
</feature>
<evidence type="ECO:0000256" key="1">
    <source>
        <dbReference type="ARBA" id="ARBA00004651"/>
    </source>
</evidence>
<dbReference type="EMBL" id="LZLC01000253">
    <property type="protein sequence ID" value="OBJ36089.1"/>
    <property type="molecule type" value="Genomic_DNA"/>
</dbReference>
<protein>
    <submittedName>
        <fullName evidence="7">Transporter</fullName>
    </submittedName>
</protein>
<dbReference type="PROSITE" id="PS50850">
    <property type="entry name" value="MFS"/>
    <property type="match status" value="1"/>
</dbReference>
<proteinExistence type="predicted"/>
<feature type="transmembrane region" description="Helical" evidence="5">
    <location>
        <begin position="108"/>
        <end position="129"/>
    </location>
</feature>
<dbReference type="GO" id="GO:0022857">
    <property type="term" value="F:transmembrane transporter activity"/>
    <property type="evidence" value="ECO:0007669"/>
    <property type="project" value="InterPro"/>
</dbReference>
<evidence type="ECO:0000259" key="6">
    <source>
        <dbReference type="PROSITE" id="PS50850"/>
    </source>
</evidence>
<dbReference type="InterPro" id="IPR036259">
    <property type="entry name" value="MFS_trans_sf"/>
</dbReference>
<dbReference type="AlphaFoldDB" id="A0A1A3GL40"/>
<comment type="caution">
    <text evidence="7">The sequence shown here is derived from an EMBL/GenBank/DDBJ whole genome shotgun (WGS) entry which is preliminary data.</text>
</comment>
<dbReference type="RefSeq" id="WP_064986363.1">
    <property type="nucleotide sequence ID" value="NZ_LZLC01000253.1"/>
</dbReference>
<evidence type="ECO:0000256" key="3">
    <source>
        <dbReference type="ARBA" id="ARBA00022989"/>
    </source>
</evidence>
<dbReference type="STRING" id="56689.GCA_001291445_00965"/>
<dbReference type="Pfam" id="PF07690">
    <property type="entry name" value="MFS_1"/>
    <property type="match status" value="1"/>
</dbReference>
<dbReference type="PANTHER" id="PTHR42718">
    <property type="entry name" value="MAJOR FACILITATOR SUPERFAMILY MULTIDRUG TRANSPORTER MFSC"/>
    <property type="match status" value="1"/>
</dbReference>
<feature type="transmembrane region" description="Helical" evidence="5">
    <location>
        <begin position="15"/>
        <end position="40"/>
    </location>
</feature>
<dbReference type="PANTHER" id="PTHR42718:SF42">
    <property type="entry name" value="EXPORT PROTEIN"/>
    <property type="match status" value="1"/>
</dbReference>
<keyword evidence="3 5" id="KW-1133">Transmembrane helix</keyword>
<feature type="transmembrane region" description="Helical" evidence="5">
    <location>
        <begin position="470"/>
        <end position="496"/>
    </location>
</feature>
<feature type="transmembrane region" description="Helical" evidence="5">
    <location>
        <begin position="336"/>
        <end position="356"/>
    </location>
</feature>
<dbReference type="Proteomes" id="UP000093898">
    <property type="component" value="Unassembled WGS sequence"/>
</dbReference>
<feature type="transmembrane region" description="Helical" evidence="5">
    <location>
        <begin position="205"/>
        <end position="223"/>
    </location>
</feature>
<feature type="transmembrane region" description="Helical" evidence="5">
    <location>
        <begin position="362"/>
        <end position="380"/>
    </location>
</feature>
<feature type="transmembrane region" description="Helical" evidence="5">
    <location>
        <begin position="83"/>
        <end position="102"/>
    </location>
</feature>
<feature type="transmembrane region" description="Helical" evidence="5">
    <location>
        <begin position="235"/>
        <end position="252"/>
    </location>
</feature>
<name>A0A1A3GL40_MYCMU</name>
<dbReference type="CDD" id="cd17321">
    <property type="entry name" value="MFS_MMR_MDR_like"/>
    <property type="match status" value="1"/>
</dbReference>
<evidence type="ECO:0000256" key="5">
    <source>
        <dbReference type="SAM" id="Phobius"/>
    </source>
</evidence>
<evidence type="ECO:0000313" key="7">
    <source>
        <dbReference type="EMBL" id="OBJ36089.1"/>
    </source>
</evidence>
<feature type="transmembrane region" description="Helical" evidence="5">
    <location>
        <begin position="273"/>
        <end position="296"/>
    </location>
</feature>
<dbReference type="Gene3D" id="1.20.1720.10">
    <property type="entry name" value="Multidrug resistance protein D"/>
    <property type="match status" value="1"/>
</dbReference>
<comment type="subcellular location">
    <subcellularLocation>
        <location evidence="1">Cell membrane</location>
        <topology evidence="1">Multi-pass membrane protein</topology>
    </subcellularLocation>
</comment>
<gene>
    <name evidence="7" type="ORF">A5630_08405</name>
</gene>
<dbReference type="InterPro" id="IPR011701">
    <property type="entry name" value="MFS"/>
</dbReference>